<dbReference type="EMBL" id="JARFID010000018">
    <property type="protein sequence ID" value="MDE8695827.1"/>
    <property type="molecule type" value="Genomic_DNA"/>
</dbReference>
<dbReference type="InterPro" id="IPR005902">
    <property type="entry name" value="HU_DNA-bd_put"/>
</dbReference>
<protein>
    <submittedName>
        <fullName evidence="6">DNA-binding domain-containing protein</fullName>
    </submittedName>
    <submittedName>
        <fullName evidence="5">DNA-binding protein</fullName>
    </submittedName>
</protein>
<dbReference type="Gene3D" id="4.10.520.10">
    <property type="entry name" value="IHF-like DNA-binding proteins"/>
    <property type="match status" value="1"/>
</dbReference>
<sequence length="165" mass="17702">MSVTFKKVLRKDPFHKDGTGKYYPQLIVWGKSATLESIAVQMKESSSLTLGDIQSVITNFVGAMRRELFNGRSVNIDNFGVFSLSATTEGSEKKDDCQSTKIRSVRINFRASSSIRPQVAATRAEDRMDFVDLESQLKAAGSGSGSGEGGGNEGGDGGLDENPLG</sequence>
<gene>
    <name evidence="4" type="ORF">BcellWH2_04457</name>
    <name evidence="7" type="ORF">DWX97_22720</name>
    <name evidence="5" type="ORF">F2Y86_05580</name>
    <name evidence="6" type="ORF">PZH42_17090</name>
</gene>
<evidence type="ECO:0000256" key="1">
    <source>
        <dbReference type="ARBA" id="ARBA00023125"/>
    </source>
</evidence>
<dbReference type="EMBL" id="CP012801">
    <property type="protein sequence ID" value="ALJ61674.1"/>
    <property type="molecule type" value="Genomic_DNA"/>
</dbReference>
<feature type="compositionally biased region" description="Gly residues" evidence="2">
    <location>
        <begin position="142"/>
        <end position="157"/>
    </location>
</feature>
<reference evidence="4 8" key="1">
    <citation type="journal article" date="2015" name="Science">
        <title>Genetic determinants of in vivo fitness and diet responsiveness in multiple human gut Bacteroides.</title>
        <authorList>
            <person name="Wu M."/>
            <person name="McNulty N.P."/>
            <person name="Rodionov D.A."/>
            <person name="Khoroshkin M.S."/>
            <person name="Griffin N.W."/>
            <person name="Cheng J."/>
            <person name="Latreille P."/>
            <person name="Kerstetter R.A."/>
            <person name="Terrapon N."/>
            <person name="Henrissat B."/>
            <person name="Osterman A.L."/>
            <person name="Gordon J.I."/>
        </authorList>
    </citation>
    <scope>NUCLEOTIDE SEQUENCE [LARGE SCALE GENOMIC DNA]</scope>
    <source>
        <strain evidence="4 8">WH2</strain>
    </source>
</reference>
<feature type="domain" description="HU" evidence="3">
    <location>
        <begin position="1"/>
        <end position="123"/>
    </location>
</feature>
<organism evidence="4 8">
    <name type="scientific">Bacteroides cellulosilyticus</name>
    <dbReference type="NCBI Taxonomy" id="246787"/>
    <lineage>
        <taxon>Bacteria</taxon>
        <taxon>Pseudomonadati</taxon>
        <taxon>Bacteroidota</taxon>
        <taxon>Bacteroidia</taxon>
        <taxon>Bacteroidales</taxon>
        <taxon>Bacteroidaceae</taxon>
        <taxon>Bacteroides</taxon>
    </lineage>
</organism>
<evidence type="ECO:0000256" key="2">
    <source>
        <dbReference type="SAM" id="MobiDB-lite"/>
    </source>
</evidence>
<dbReference type="SUPFAM" id="SSF47729">
    <property type="entry name" value="IHF-like DNA-binding proteins"/>
    <property type="match status" value="1"/>
</dbReference>
<dbReference type="PATRIC" id="fig|246787.4.peg.4606"/>
<name>A0A0P0GTZ6_9BACE</name>
<evidence type="ECO:0000313" key="7">
    <source>
        <dbReference type="EMBL" id="RGS33168.1"/>
    </source>
</evidence>
<dbReference type="KEGG" id="bcel:BcellWH2_04457"/>
<dbReference type="Proteomes" id="UP001221924">
    <property type="component" value="Unassembled WGS sequence"/>
</dbReference>
<evidence type="ECO:0000313" key="9">
    <source>
        <dbReference type="Proteomes" id="UP000283341"/>
    </source>
</evidence>
<dbReference type="InterPro" id="IPR041607">
    <property type="entry name" value="HU-HIG"/>
</dbReference>
<reference evidence="7 9" key="2">
    <citation type="submission" date="2018-08" db="EMBL/GenBank/DDBJ databases">
        <title>A genome reference for cultivated species of the human gut microbiota.</title>
        <authorList>
            <person name="Zou Y."/>
            <person name="Xue W."/>
            <person name="Luo G."/>
        </authorList>
    </citation>
    <scope>NUCLEOTIDE SEQUENCE [LARGE SCALE GENOMIC DNA]</scope>
    <source>
        <strain evidence="7 9">AF22-3AC</strain>
    </source>
</reference>
<reference evidence="6" key="4">
    <citation type="submission" date="2023-03" db="EMBL/GenBank/DDBJ databases">
        <title>DFI Biobank Strains.</title>
        <authorList>
            <person name="Mostad J."/>
            <person name="Paddock L."/>
            <person name="Medina S."/>
            <person name="Waligurski E."/>
            <person name="Barat B."/>
            <person name="Smith R."/>
            <person name="Burgo V."/>
            <person name="Metcalfe C."/>
            <person name="Woodson C."/>
            <person name="Sundararajan A."/>
            <person name="Ramaswamy R."/>
            <person name="Lin H."/>
            <person name="Pamer E.G."/>
        </authorList>
    </citation>
    <scope>NUCLEOTIDE SEQUENCE</scope>
    <source>
        <strain evidence="6">DFI.9.5</strain>
    </source>
</reference>
<dbReference type="NCBIfam" id="TIGR01201">
    <property type="entry name" value="HU_rel"/>
    <property type="match status" value="1"/>
</dbReference>
<dbReference type="GO" id="GO:0003677">
    <property type="term" value="F:DNA binding"/>
    <property type="evidence" value="ECO:0007669"/>
    <property type="project" value="UniProtKB-KW"/>
</dbReference>
<dbReference type="EMBL" id="VVYW01000004">
    <property type="protein sequence ID" value="KAA5410168.1"/>
    <property type="molecule type" value="Genomic_DNA"/>
</dbReference>
<feature type="region of interest" description="Disordered" evidence="2">
    <location>
        <begin position="137"/>
        <end position="165"/>
    </location>
</feature>
<dbReference type="RefSeq" id="WP_029327762.1">
    <property type="nucleotide sequence ID" value="NZ_CAXSKE010000012.1"/>
</dbReference>
<evidence type="ECO:0000313" key="5">
    <source>
        <dbReference type="EMBL" id="KAA5410168.1"/>
    </source>
</evidence>
<dbReference type="Proteomes" id="UP000061809">
    <property type="component" value="Chromosome"/>
</dbReference>
<dbReference type="InterPro" id="IPR010992">
    <property type="entry name" value="IHF-like_DNA-bd_dom_sf"/>
</dbReference>
<evidence type="ECO:0000313" key="10">
    <source>
        <dbReference type="Proteomes" id="UP000325055"/>
    </source>
</evidence>
<evidence type="ECO:0000259" key="3">
    <source>
        <dbReference type="Pfam" id="PF18291"/>
    </source>
</evidence>
<evidence type="ECO:0000313" key="6">
    <source>
        <dbReference type="EMBL" id="MDE8695827.1"/>
    </source>
</evidence>
<proteinExistence type="predicted"/>
<keyword evidence="1 5" id="KW-0238">DNA-binding</keyword>
<evidence type="ECO:0000313" key="8">
    <source>
        <dbReference type="Proteomes" id="UP000061809"/>
    </source>
</evidence>
<dbReference type="Proteomes" id="UP000325055">
    <property type="component" value="Unassembled WGS sequence"/>
</dbReference>
<evidence type="ECO:0000313" key="4">
    <source>
        <dbReference type="EMBL" id="ALJ61674.1"/>
    </source>
</evidence>
<reference evidence="5 10" key="3">
    <citation type="journal article" date="2019" name="Nat. Med.">
        <title>A library of human gut bacterial isolates paired with longitudinal multiomics data enables mechanistic microbiome research.</title>
        <authorList>
            <person name="Poyet M."/>
            <person name="Groussin M."/>
            <person name="Gibbons S.M."/>
            <person name="Avila-Pacheco J."/>
            <person name="Jiang X."/>
            <person name="Kearney S.M."/>
            <person name="Perrotta A.R."/>
            <person name="Berdy B."/>
            <person name="Zhao S."/>
            <person name="Lieberman T.D."/>
            <person name="Swanson P.K."/>
            <person name="Smith M."/>
            <person name="Roesemann S."/>
            <person name="Alexander J.E."/>
            <person name="Rich S.A."/>
            <person name="Livny J."/>
            <person name="Vlamakis H."/>
            <person name="Clish C."/>
            <person name="Bullock K."/>
            <person name="Deik A."/>
            <person name="Scott J."/>
            <person name="Pierce K.A."/>
            <person name="Xavier R.J."/>
            <person name="Alm E.J."/>
        </authorList>
    </citation>
    <scope>NUCLEOTIDE SEQUENCE [LARGE SCALE GENOMIC DNA]</scope>
    <source>
        <strain evidence="5 10">BIOML-A7</strain>
    </source>
</reference>
<dbReference type="EMBL" id="QRVJ01000031">
    <property type="protein sequence ID" value="RGS33168.1"/>
    <property type="molecule type" value="Genomic_DNA"/>
</dbReference>
<dbReference type="Pfam" id="PF18291">
    <property type="entry name" value="HU-HIG"/>
    <property type="match status" value="1"/>
</dbReference>
<dbReference type="AlphaFoldDB" id="A0A0P0GTZ6"/>
<dbReference type="Proteomes" id="UP000283341">
    <property type="component" value="Unassembled WGS sequence"/>
</dbReference>
<accession>A0A0P0GTZ6</accession>